<dbReference type="GO" id="GO:0004930">
    <property type="term" value="F:G protein-coupled receptor activity"/>
    <property type="evidence" value="ECO:0007669"/>
    <property type="project" value="UniProtKB-KW"/>
</dbReference>
<evidence type="ECO:0000256" key="11">
    <source>
        <dbReference type="RuleBase" id="RU000688"/>
    </source>
</evidence>
<feature type="transmembrane region" description="Helical" evidence="12">
    <location>
        <begin position="148"/>
        <end position="168"/>
    </location>
</feature>
<feature type="domain" description="G-protein coupled receptors family 1 profile" evidence="13">
    <location>
        <begin position="49"/>
        <end position="317"/>
    </location>
</feature>
<feature type="transmembrane region" description="Helical" evidence="12">
    <location>
        <begin position="32"/>
        <end position="58"/>
    </location>
</feature>
<gene>
    <name evidence="14" type="ORF">PHYEVI_LOCUS7909</name>
</gene>
<dbReference type="GO" id="GO:0007601">
    <property type="term" value="P:visual perception"/>
    <property type="evidence" value="ECO:0007669"/>
    <property type="project" value="UniProtKB-KW"/>
</dbReference>
<dbReference type="OrthoDB" id="2101615at2759"/>
<keyword evidence="15" id="KW-1185">Reference proteome</keyword>
<dbReference type="PANTHER" id="PTHR24240">
    <property type="entry name" value="OPSIN"/>
    <property type="match status" value="1"/>
</dbReference>
<evidence type="ECO:0000256" key="9">
    <source>
        <dbReference type="ARBA" id="ARBA00023224"/>
    </source>
</evidence>
<evidence type="ECO:0000313" key="15">
    <source>
        <dbReference type="Proteomes" id="UP001153712"/>
    </source>
</evidence>
<dbReference type="PROSITE" id="PS50262">
    <property type="entry name" value="G_PROTEIN_RECEP_F1_2"/>
    <property type="match status" value="1"/>
</dbReference>
<dbReference type="InterPro" id="IPR017452">
    <property type="entry name" value="GPCR_Rhodpsn_7TM"/>
</dbReference>
<sequence>MTETTSVLENVTIIARRSYGVEEEMLMPAGGYVAAAVVLFFIGFFGFFLNLSVIVLMLKDTQLWTPLNIILFNLICSDFSVSILGNPWTLISAVSYKWIFGAVMCQIYAFFMSLLGITSITTLTVLAFERYLIVSRPFRNHSLSRKDAVYLVIGIWIYSLLLTIPPLIGWGKFVPEAANIRHVNIFIFFALSNPELLIYCFSCSVNWEEHSYNAMTYIMYIFAFGLVLPLGVISFSYFHIIHQMKKNNMTVGQTSKAERRVTLMVLLMIVSYLFAWSPYAVCALIEQFGEPSTISPAVGVLPALLAKSSICYNPIIYVGLNSQFRQVLKQYWQFKDRTQESNCETYAMGVSNYVSTTYVDTAKFGKLTPTKAAKAQMFVFRKDKCKVALAENKGRNMSCNSQV</sequence>
<reference evidence="14" key="1">
    <citation type="submission" date="2022-01" db="EMBL/GenBank/DDBJ databases">
        <authorList>
            <person name="King R."/>
        </authorList>
    </citation>
    <scope>NUCLEOTIDE SEQUENCE</scope>
</reference>
<evidence type="ECO:0000256" key="2">
    <source>
        <dbReference type="ARBA" id="ARBA00010663"/>
    </source>
</evidence>
<keyword evidence="9 11" id="KW-0807">Transducer</keyword>
<accession>A0A9P0DQ80</accession>
<name>A0A9P0DQ80_PHYSR</name>
<proteinExistence type="inferred from homology"/>
<evidence type="ECO:0000256" key="10">
    <source>
        <dbReference type="ARBA" id="ARBA00023305"/>
    </source>
</evidence>
<dbReference type="GO" id="GO:0016020">
    <property type="term" value="C:membrane"/>
    <property type="evidence" value="ECO:0007669"/>
    <property type="project" value="UniProtKB-SubCell"/>
</dbReference>
<keyword evidence="8" id="KW-0325">Glycoprotein</keyword>
<dbReference type="PROSITE" id="PS00237">
    <property type="entry name" value="G_PROTEIN_RECEP_F1_1"/>
    <property type="match status" value="1"/>
</dbReference>
<dbReference type="Pfam" id="PF00001">
    <property type="entry name" value="7tm_1"/>
    <property type="match status" value="1"/>
</dbReference>
<feature type="transmembrane region" description="Helical" evidence="12">
    <location>
        <begin position="70"/>
        <end position="95"/>
    </location>
</feature>
<evidence type="ECO:0000256" key="8">
    <source>
        <dbReference type="ARBA" id="ARBA00023180"/>
    </source>
</evidence>
<keyword evidence="10" id="KW-0716">Sensory transduction</keyword>
<keyword evidence="6 12" id="KW-0472">Membrane</keyword>
<dbReference type="AlphaFoldDB" id="A0A9P0DQ80"/>
<evidence type="ECO:0000256" key="1">
    <source>
        <dbReference type="ARBA" id="ARBA00004141"/>
    </source>
</evidence>
<protein>
    <recommendedName>
        <fullName evidence="13">G-protein coupled receptors family 1 profile domain-containing protein</fullName>
    </recommendedName>
</protein>
<dbReference type="SUPFAM" id="SSF81321">
    <property type="entry name" value="Family A G protein-coupled receptor-like"/>
    <property type="match status" value="1"/>
</dbReference>
<evidence type="ECO:0000256" key="3">
    <source>
        <dbReference type="ARBA" id="ARBA00022692"/>
    </source>
</evidence>
<dbReference type="InterPro" id="IPR050125">
    <property type="entry name" value="GPCR_opsins"/>
</dbReference>
<comment type="similarity">
    <text evidence="2 11">Belongs to the G-protein coupled receptor 1 family.</text>
</comment>
<dbReference type="EMBL" id="OU900097">
    <property type="protein sequence ID" value="CAH1184718.1"/>
    <property type="molecule type" value="Genomic_DNA"/>
</dbReference>
<evidence type="ECO:0000259" key="13">
    <source>
        <dbReference type="PROSITE" id="PS50262"/>
    </source>
</evidence>
<evidence type="ECO:0000256" key="6">
    <source>
        <dbReference type="ARBA" id="ARBA00023136"/>
    </source>
</evidence>
<evidence type="ECO:0000256" key="4">
    <source>
        <dbReference type="ARBA" id="ARBA00022989"/>
    </source>
</evidence>
<feature type="transmembrane region" description="Helical" evidence="12">
    <location>
        <begin position="217"/>
        <end position="240"/>
    </location>
</feature>
<feature type="transmembrane region" description="Helical" evidence="12">
    <location>
        <begin position="261"/>
        <end position="281"/>
    </location>
</feature>
<keyword evidence="5 11" id="KW-0297">G-protein coupled receptor</keyword>
<evidence type="ECO:0000256" key="7">
    <source>
        <dbReference type="ARBA" id="ARBA00023170"/>
    </source>
</evidence>
<keyword evidence="10" id="KW-0844">Vision</keyword>
<dbReference type="PRINTS" id="PR00237">
    <property type="entry name" value="GPCRRHODOPSN"/>
</dbReference>
<evidence type="ECO:0000256" key="5">
    <source>
        <dbReference type="ARBA" id="ARBA00023040"/>
    </source>
</evidence>
<organism evidence="14 15">
    <name type="scientific">Phyllotreta striolata</name>
    <name type="common">Striped flea beetle</name>
    <name type="synonym">Crioceris striolata</name>
    <dbReference type="NCBI Taxonomy" id="444603"/>
    <lineage>
        <taxon>Eukaryota</taxon>
        <taxon>Metazoa</taxon>
        <taxon>Ecdysozoa</taxon>
        <taxon>Arthropoda</taxon>
        <taxon>Hexapoda</taxon>
        <taxon>Insecta</taxon>
        <taxon>Pterygota</taxon>
        <taxon>Neoptera</taxon>
        <taxon>Endopterygota</taxon>
        <taxon>Coleoptera</taxon>
        <taxon>Polyphaga</taxon>
        <taxon>Cucujiformia</taxon>
        <taxon>Chrysomeloidea</taxon>
        <taxon>Chrysomelidae</taxon>
        <taxon>Galerucinae</taxon>
        <taxon>Alticini</taxon>
        <taxon>Phyllotreta</taxon>
    </lineage>
</organism>
<evidence type="ECO:0000313" key="14">
    <source>
        <dbReference type="EMBL" id="CAH1184718.1"/>
    </source>
</evidence>
<feature type="transmembrane region" description="Helical" evidence="12">
    <location>
        <begin position="107"/>
        <end position="128"/>
    </location>
</feature>
<evidence type="ECO:0000256" key="12">
    <source>
        <dbReference type="SAM" id="Phobius"/>
    </source>
</evidence>
<dbReference type="Proteomes" id="UP001153712">
    <property type="component" value="Chromosome 4"/>
</dbReference>
<keyword evidence="4 12" id="KW-1133">Transmembrane helix</keyword>
<dbReference type="Gene3D" id="1.20.1070.10">
    <property type="entry name" value="Rhodopsin 7-helix transmembrane proteins"/>
    <property type="match status" value="1"/>
</dbReference>
<keyword evidence="7 11" id="KW-0675">Receptor</keyword>
<comment type="subcellular location">
    <subcellularLocation>
        <location evidence="1">Membrane</location>
        <topology evidence="1">Multi-pass membrane protein</topology>
    </subcellularLocation>
</comment>
<dbReference type="InterPro" id="IPR000276">
    <property type="entry name" value="GPCR_Rhodpsn"/>
</dbReference>
<dbReference type="CDD" id="cd14969">
    <property type="entry name" value="7tmA_Opsins_type2_animals"/>
    <property type="match status" value="1"/>
</dbReference>
<keyword evidence="3 11" id="KW-0812">Transmembrane</keyword>